<sequence>MTTTRMTSSQETSNQNGSGRSRYHDAYGRWQSDPEWFWEEAAREIDWSKAAERIFDPAQGVYGRWFVGAECNACYNAVDRHVERGRAGQAALIYDSPVTGTIRTFTYHELRDEVATLAAVLQEMGVSKGDRVILYMPMIPEAVFAMLACARIGAVHSVVFGGFAARELATRLEDATPKLVLSASCGVEGARVVPYKPLLDEAIALSAHKPQACLIHQRPQAQAVLVKDRDHDWQAAVATAREAGRKAPCVAVAATDPLYILYTSGTTGRPKGVLRDTGGYMVALKWSMKNLYGVDPGEVYFCASDVGWVVGHSYIVYGPLLHGCTSILYEGKPVGTPDAGAFWRVIAEHKAVVLFTAPTAFRAIKKEDPNATHLQNYDLSSFRALFLAGERADPDTVQWAERILGVPVIDHWWQTESGWPIAGNPLGLGALPVKYGSPTVPMPGYDVQVLDEGGRQLPADTMGSIAIKLPLPPGCLPTLWHADERFRDAYLVTYPGYYNTSDAGFIDGDGYVYIMGRTDDIINVAGHRLSTGGMEEVLASHPAVAECAVIGVRDSLKGEVPCGFVVLKSGVGQSPAVVETELVGLVREKIGPVAAFKIAITVGRLPKTRSGKILRGTMKKIADGETWTMPATIDDPAILGEIGEALRKRGLGE</sequence>
<evidence type="ECO:0000259" key="5">
    <source>
        <dbReference type="Pfam" id="PF16177"/>
    </source>
</evidence>
<dbReference type="Pfam" id="PF00501">
    <property type="entry name" value="AMP-binding"/>
    <property type="match status" value="1"/>
</dbReference>
<protein>
    <submittedName>
        <fullName evidence="6">Propionyl-CoA synthetase</fullName>
    </submittedName>
</protein>
<dbReference type="Pfam" id="PF13193">
    <property type="entry name" value="AMP-binding_C"/>
    <property type="match status" value="1"/>
</dbReference>
<feature type="domain" description="AMP-binding enzyme C-terminal" evidence="4">
    <location>
        <begin position="534"/>
        <end position="612"/>
    </location>
</feature>
<dbReference type="Proteomes" id="UP000704176">
    <property type="component" value="Unassembled WGS sequence"/>
</dbReference>
<dbReference type="InterPro" id="IPR020845">
    <property type="entry name" value="AMP-binding_CS"/>
</dbReference>
<dbReference type="InterPro" id="IPR032387">
    <property type="entry name" value="ACAS_N"/>
</dbReference>
<feature type="domain" description="AMP-dependent synthetase/ligase" evidence="3">
    <location>
        <begin position="84"/>
        <end position="468"/>
    </location>
</feature>
<evidence type="ECO:0000259" key="4">
    <source>
        <dbReference type="Pfam" id="PF13193"/>
    </source>
</evidence>
<feature type="region of interest" description="Disordered" evidence="2">
    <location>
        <begin position="1"/>
        <end position="23"/>
    </location>
</feature>
<proteinExistence type="inferred from homology"/>
<evidence type="ECO:0000313" key="7">
    <source>
        <dbReference type="Proteomes" id="UP000704176"/>
    </source>
</evidence>
<dbReference type="PANTHER" id="PTHR43347">
    <property type="entry name" value="ACYL-COA SYNTHETASE"/>
    <property type="match status" value="1"/>
</dbReference>
<dbReference type="InterPro" id="IPR045851">
    <property type="entry name" value="AMP-bd_C_sf"/>
</dbReference>
<evidence type="ECO:0000313" key="6">
    <source>
        <dbReference type="EMBL" id="MBZ6077324.1"/>
    </source>
</evidence>
<feature type="compositionally biased region" description="Polar residues" evidence="2">
    <location>
        <begin position="1"/>
        <end position="19"/>
    </location>
</feature>
<reference evidence="6 7" key="1">
    <citation type="submission" date="2021-09" db="EMBL/GenBank/DDBJ databases">
        <title>The complete genome sequence of a new microorganism.</title>
        <authorList>
            <person name="Zi Z."/>
        </authorList>
    </citation>
    <scope>NUCLEOTIDE SEQUENCE [LARGE SCALE GENOMIC DNA]</scope>
    <source>
        <strain evidence="6 7">WGZ8</strain>
    </source>
</reference>
<dbReference type="InterPro" id="IPR000873">
    <property type="entry name" value="AMP-dep_synth/lig_dom"/>
</dbReference>
<comment type="caution">
    <text evidence="6">The sequence shown here is derived from an EMBL/GenBank/DDBJ whole genome shotgun (WGS) entry which is preliminary data.</text>
</comment>
<accession>A0ABS7VP90</accession>
<feature type="domain" description="Acetyl-coenzyme A synthetase N-terminal" evidence="5">
    <location>
        <begin position="23"/>
        <end position="77"/>
    </location>
</feature>
<dbReference type="Gene3D" id="3.30.300.30">
    <property type="match status" value="1"/>
</dbReference>
<dbReference type="Pfam" id="PF16177">
    <property type="entry name" value="ACAS_N"/>
    <property type="match status" value="1"/>
</dbReference>
<dbReference type="InterPro" id="IPR025110">
    <property type="entry name" value="AMP-bd_C"/>
</dbReference>
<keyword evidence="7" id="KW-1185">Reference proteome</keyword>
<evidence type="ECO:0000259" key="3">
    <source>
        <dbReference type="Pfam" id="PF00501"/>
    </source>
</evidence>
<evidence type="ECO:0000256" key="1">
    <source>
        <dbReference type="ARBA" id="ARBA00006432"/>
    </source>
</evidence>
<comment type="similarity">
    <text evidence="1">Belongs to the ATP-dependent AMP-binding enzyme family.</text>
</comment>
<dbReference type="CDD" id="cd05967">
    <property type="entry name" value="PrpE"/>
    <property type="match status" value="1"/>
</dbReference>
<dbReference type="PROSITE" id="PS00455">
    <property type="entry name" value="AMP_BINDING"/>
    <property type="match status" value="1"/>
</dbReference>
<gene>
    <name evidence="6" type="ORF">K9B37_13665</name>
</gene>
<organism evidence="6 7">
    <name type="scientific">Microvirga puerhi</name>
    <dbReference type="NCBI Taxonomy" id="2876078"/>
    <lineage>
        <taxon>Bacteria</taxon>
        <taxon>Pseudomonadati</taxon>
        <taxon>Pseudomonadota</taxon>
        <taxon>Alphaproteobacteria</taxon>
        <taxon>Hyphomicrobiales</taxon>
        <taxon>Methylobacteriaceae</taxon>
        <taxon>Microvirga</taxon>
    </lineage>
</organism>
<dbReference type="EMBL" id="JAIRBM010000009">
    <property type="protein sequence ID" value="MBZ6077324.1"/>
    <property type="molecule type" value="Genomic_DNA"/>
</dbReference>
<dbReference type="SUPFAM" id="SSF56801">
    <property type="entry name" value="Acetyl-CoA synthetase-like"/>
    <property type="match status" value="1"/>
</dbReference>
<dbReference type="PANTHER" id="PTHR43347:SF3">
    <property type="entry name" value="ACYL-COA SYNTHETASE SHORT-CHAIN FAMILY MEMBER 3, MITOCHONDRIAL"/>
    <property type="match status" value="1"/>
</dbReference>
<dbReference type="InterPro" id="IPR042099">
    <property type="entry name" value="ANL_N_sf"/>
</dbReference>
<dbReference type="RefSeq" id="WP_224313659.1">
    <property type="nucleotide sequence ID" value="NZ_JAIRBM010000009.1"/>
</dbReference>
<name>A0ABS7VP90_9HYPH</name>
<dbReference type="Gene3D" id="3.40.50.12780">
    <property type="entry name" value="N-terminal domain of ligase-like"/>
    <property type="match status" value="1"/>
</dbReference>
<evidence type="ECO:0000256" key="2">
    <source>
        <dbReference type="SAM" id="MobiDB-lite"/>
    </source>
</evidence>